<reference evidence="9 11" key="2">
    <citation type="submission" date="2018-11" db="EMBL/GenBank/DDBJ databases">
        <authorList>
            <consortium name="Pathogen Informatics"/>
        </authorList>
    </citation>
    <scope>NUCLEOTIDE SEQUENCE [LARGE SCALE GENOMIC DNA]</scope>
</reference>
<evidence type="ECO:0000259" key="7">
    <source>
        <dbReference type="PROSITE" id="PS51070"/>
    </source>
</evidence>
<keyword evidence="4" id="KW-0254">Endocytosis</keyword>
<dbReference type="InterPro" id="IPR036168">
    <property type="entry name" value="AP2_Mu_C_sf"/>
</dbReference>
<dbReference type="InterPro" id="IPR012320">
    <property type="entry name" value="SHD_dom"/>
</dbReference>
<dbReference type="PANTHER" id="PTHR10529">
    <property type="entry name" value="AP COMPLEX SUBUNIT MU"/>
    <property type="match status" value="1"/>
</dbReference>
<dbReference type="FunFam" id="2.60.40.1170:FF:000016">
    <property type="entry name" value="AP-1 complex subunit mu"/>
    <property type="match status" value="1"/>
</dbReference>
<evidence type="ECO:0000256" key="3">
    <source>
        <dbReference type="ARBA" id="ARBA00022490"/>
    </source>
</evidence>
<evidence type="ECO:0000256" key="6">
    <source>
        <dbReference type="SAM" id="MobiDB-lite"/>
    </source>
</evidence>
<evidence type="ECO:0000313" key="10">
    <source>
        <dbReference type="Proteomes" id="UP000038040"/>
    </source>
</evidence>
<evidence type="ECO:0000256" key="5">
    <source>
        <dbReference type="ARBA" id="ARBA00022737"/>
    </source>
</evidence>
<evidence type="ECO:0000313" key="12">
    <source>
        <dbReference type="WBParaSite" id="DME_0000006701-mRNA-1"/>
    </source>
</evidence>
<dbReference type="Pfam" id="PF00928">
    <property type="entry name" value="Adap_comp_sub"/>
    <property type="match status" value="1"/>
</dbReference>
<dbReference type="Proteomes" id="UP000274756">
    <property type="component" value="Unassembled WGS sequence"/>
</dbReference>
<sequence length="812" mass="92716">MLYGWTSPPRPAAPRPAPPPVPALPKITTKKHEPSPSLKSTKSQPEEDAWTQFKKLTEKTNIAVKTTEEKLKELSISSAAQDIKDESYIAQIGLQYRVQQEISGHIGTRNGKSGKRIKPQNERKSSLDATPAEQSNMDKAAEELAKKMAALRPELQDYDPFVVKSAKEFVEEAKNRAATEAVATEVQDDLNRKSASSTPTQEGGSPSSSRPAGFEDEFQVEDDAMSTSSPLYDEDDSQELTEFPAKFVGEGWNLMIRYPIKKKIMGDRYWKTCFVKLLENMLQIYASRSDQKPILEILLQATYSLSDTTLQAYDIYGKIHTVKLQYVLYKEKVGIRPGQISRLVEGHITKYGLPLEHSAQCTILLKFGSLNAIELSTFVTTIEDVLFKCVAKRDTVPLYKQDEIQIHCYDEYSAYVDKNNLLIDQKARVRLFCLAFVSGSPYLEIGLNDRRRQGKEIVRRKDILPMYTERWIRFENVEFHNTVDTTTFESEHVIKFSPPDGCFFEVMRFRVRPPKNREKPLSVKCLMKIAGSKIEIRITAMAAAQAEKSKGGKYSKRQVPCEDIQIRFPIPEAWIYLFREERHWGVGSVHAKVRRPGKVKNLKDRLMGAVQNVEDSLIEAAIGDAKYEHVYRALVWRIPRLPEKHHGAYKEHLLRCRFELSSFDLMPEAFLPTCDVEFTMPLAMISNTVVRSVSVEQHDDSDRVEKFVRYVAKCSYKFEIDYIQCSDLDMDTIMDQTFVNPKFSDAGIPHLHKPAFNPNEINDLHGGYGIDFTDTEMGKARPEDKNVDSSSDEEEEKNKMPIIQIDMKNYGY</sequence>
<feature type="region of interest" description="Disordered" evidence="6">
    <location>
        <begin position="775"/>
        <end position="800"/>
    </location>
</feature>
<reference evidence="12" key="1">
    <citation type="submission" date="2017-02" db="UniProtKB">
        <authorList>
            <consortium name="WormBaseParasite"/>
        </authorList>
    </citation>
    <scope>IDENTIFICATION</scope>
</reference>
<evidence type="ECO:0000313" key="11">
    <source>
        <dbReference type="Proteomes" id="UP000274756"/>
    </source>
</evidence>
<dbReference type="GO" id="GO:0045202">
    <property type="term" value="C:synapse"/>
    <property type="evidence" value="ECO:0007669"/>
    <property type="project" value="UniProtKB-ARBA"/>
</dbReference>
<dbReference type="EMBL" id="UYYG01001150">
    <property type="protein sequence ID" value="VDN54454.1"/>
    <property type="molecule type" value="Genomic_DNA"/>
</dbReference>
<feature type="region of interest" description="Disordered" evidence="6">
    <location>
        <begin position="1"/>
        <end position="49"/>
    </location>
</feature>
<dbReference type="STRING" id="318479.A0A0N4U0I5"/>
<dbReference type="OrthoDB" id="10063141at2759"/>
<comment type="similarity">
    <text evidence="2">Belongs to the Stoned B family.</text>
</comment>
<feature type="region of interest" description="Disordered" evidence="6">
    <location>
        <begin position="177"/>
        <end position="213"/>
    </location>
</feature>
<dbReference type="SUPFAM" id="SSF49447">
    <property type="entry name" value="Second domain of Mu2 adaptin subunit (ap50) of ap2 adaptor"/>
    <property type="match status" value="1"/>
</dbReference>
<accession>A0A0N4U0I5</accession>
<gene>
    <name evidence="9" type="ORF">DME_LOCUS4427</name>
</gene>
<feature type="compositionally biased region" description="Pro residues" evidence="6">
    <location>
        <begin position="8"/>
        <end position="23"/>
    </location>
</feature>
<evidence type="ECO:0000256" key="4">
    <source>
        <dbReference type="ARBA" id="ARBA00022583"/>
    </source>
</evidence>
<keyword evidence="5" id="KW-0677">Repeat</keyword>
<organism evidence="10 12">
    <name type="scientific">Dracunculus medinensis</name>
    <name type="common">Guinea worm</name>
    <dbReference type="NCBI Taxonomy" id="318479"/>
    <lineage>
        <taxon>Eukaryota</taxon>
        <taxon>Metazoa</taxon>
        <taxon>Ecdysozoa</taxon>
        <taxon>Nematoda</taxon>
        <taxon>Chromadorea</taxon>
        <taxon>Rhabditida</taxon>
        <taxon>Spirurina</taxon>
        <taxon>Dracunculoidea</taxon>
        <taxon>Dracunculidae</taxon>
        <taxon>Dracunculus</taxon>
    </lineage>
</organism>
<dbReference type="PROSITE" id="PS51070">
    <property type="entry name" value="SHD"/>
    <property type="match status" value="1"/>
</dbReference>
<dbReference type="Proteomes" id="UP000038040">
    <property type="component" value="Unplaced"/>
</dbReference>
<dbReference type="AlphaFoldDB" id="A0A0N4U0I5"/>
<protein>
    <submittedName>
        <fullName evidence="12">Piwi domain-containing protein</fullName>
    </submittedName>
</protein>
<name>A0A0N4U0I5_DRAME</name>
<keyword evidence="3" id="KW-0963">Cytoplasm</keyword>
<dbReference type="Gene3D" id="2.60.40.1170">
    <property type="entry name" value="Mu homology domain, subdomain B"/>
    <property type="match status" value="1"/>
</dbReference>
<comment type="subcellular location">
    <subcellularLocation>
        <location evidence="1">Cytoplasm</location>
    </subcellularLocation>
</comment>
<dbReference type="GO" id="GO:0005737">
    <property type="term" value="C:cytoplasm"/>
    <property type="evidence" value="ECO:0007669"/>
    <property type="project" value="UniProtKB-SubCell"/>
</dbReference>
<dbReference type="GO" id="GO:0006897">
    <property type="term" value="P:endocytosis"/>
    <property type="evidence" value="ECO:0007669"/>
    <property type="project" value="UniProtKB-KW"/>
</dbReference>
<feature type="domain" description="MHD" evidence="8">
    <location>
        <begin position="401"/>
        <end position="721"/>
    </location>
</feature>
<proteinExistence type="inferred from homology"/>
<feature type="domain" description="SHD" evidence="7">
    <location>
        <begin position="251"/>
        <end position="397"/>
    </location>
</feature>
<dbReference type="FunFam" id="2.60.40.1170:FF:000022">
    <property type="entry name" value="AP-1 complex subunit mu"/>
    <property type="match status" value="1"/>
</dbReference>
<evidence type="ECO:0000259" key="8">
    <source>
        <dbReference type="PROSITE" id="PS51072"/>
    </source>
</evidence>
<dbReference type="WBParaSite" id="DME_0000006701-mRNA-1">
    <property type="protein sequence ID" value="DME_0000006701-mRNA-1"/>
    <property type="gene ID" value="DME_0000006701"/>
</dbReference>
<dbReference type="InterPro" id="IPR028565">
    <property type="entry name" value="MHD"/>
</dbReference>
<feature type="region of interest" description="Disordered" evidence="6">
    <location>
        <begin position="102"/>
        <end position="141"/>
    </location>
</feature>
<dbReference type="PROSITE" id="PS51072">
    <property type="entry name" value="MHD"/>
    <property type="match status" value="1"/>
</dbReference>
<evidence type="ECO:0000313" key="9">
    <source>
        <dbReference type="EMBL" id="VDN54454.1"/>
    </source>
</evidence>
<dbReference type="FunFam" id="2.60.40.1170:FF:000018">
    <property type="entry name" value="stonin-2 isoform X2"/>
    <property type="match status" value="1"/>
</dbReference>
<evidence type="ECO:0000256" key="1">
    <source>
        <dbReference type="ARBA" id="ARBA00004496"/>
    </source>
</evidence>
<keyword evidence="11" id="KW-1185">Reference proteome</keyword>
<feature type="compositionally biased region" description="Basic and acidic residues" evidence="6">
    <location>
        <begin position="776"/>
        <end position="787"/>
    </location>
</feature>
<feature type="compositionally biased region" description="Polar residues" evidence="6">
    <location>
        <begin position="193"/>
        <end position="210"/>
    </location>
</feature>
<evidence type="ECO:0000256" key="2">
    <source>
        <dbReference type="ARBA" id="ARBA00005579"/>
    </source>
</evidence>
<dbReference type="InterPro" id="IPR050431">
    <property type="entry name" value="Adaptor_comp_med_subunit"/>
</dbReference>